<dbReference type="InterPro" id="IPR009057">
    <property type="entry name" value="Homeodomain-like_sf"/>
</dbReference>
<protein>
    <submittedName>
        <fullName evidence="4">TetR family transcriptional regulator</fullName>
    </submittedName>
</protein>
<evidence type="ECO:0000313" key="4">
    <source>
        <dbReference type="EMBL" id="MBO7746283.1"/>
    </source>
</evidence>
<comment type="caution">
    <text evidence="4">The sequence shown here is derived from an EMBL/GenBank/DDBJ whole genome shotgun (WGS) entry which is preliminary data.</text>
</comment>
<sequence>MQPQEEKPDPRVLRTRQLILDAFRSLIQTKDLKDITVGDITERATINRATFYAHYADKYELMDATLTTMFWEGIQGKLQCHAEFSRSSLASIVVTVCEFHRDLSTHCLKNYEATGPLLEKKVKALLQEVLFQLMRQRDARRPAGFDEATACAVSTMLAWSIYGLAYAWNADGRRVPPAELAETSLTALAHVVAGIVMAEHPAV</sequence>
<name>A0ABS3WDA4_9BACL</name>
<dbReference type="PANTHER" id="PTHR43479:SF7">
    <property type="entry name" value="TETR-FAMILY TRANSCRIPTIONAL REGULATOR"/>
    <property type="match status" value="1"/>
</dbReference>
<dbReference type="Proteomes" id="UP000670947">
    <property type="component" value="Unassembled WGS sequence"/>
</dbReference>
<keyword evidence="5" id="KW-1185">Reference proteome</keyword>
<dbReference type="Gene3D" id="1.10.357.10">
    <property type="entry name" value="Tetracycline Repressor, domain 2"/>
    <property type="match status" value="1"/>
</dbReference>
<proteinExistence type="predicted"/>
<dbReference type="PROSITE" id="PS50977">
    <property type="entry name" value="HTH_TETR_2"/>
    <property type="match status" value="1"/>
</dbReference>
<accession>A0ABS3WDA4</accession>
<organism evidence="4 5">
    <name type="scientific">Paenibacillus artemisiicola</name>
    <dbReference type="NCBI Taxonomy" id="1172618"/>
    <lineage>
        <taxon>Bacteria</taxon>
        <taxon>Bacillati</taxon>
        <taxon>Bacillota</taxon>
        <taxon>Bacilli</taxon>
        <taxon>Bacillales</taxon>
        <taxon>Paenibacillaceae</taxon>
        <taxon>Paenibacillus</taxon>
    </lineage>
</organism>
<feature type="DNA-binding region" description="H-T-H motif" evidence="2">
    <location>
        <begin position="36"/>
        <end position="55"/>
    </location>
</feature>
<dbReference type="SUPFAM" id="SSF46689">
    <property type="entry name" value="Homeodomain-like"/>
    <property type="match status" value="1"/>
</dbReference>
<dbReference type="Pfam" id="PF00440">
    <property type="entry name" value="TetR_N"/>
    <property type="match status" value="1"/>
</dbReference>
<dbReference type="PANTHER" id="PTHR43479">
    <property type="entry name" value="ACREF/ENVCD OPERON REPRESSOR-RELATED"/>
    <property type="match status" value="1"/>
</dbReference>
<gene>
    <name evidence="4" type="ORF">I8J29_18905</name>
</gene>
<evidence type="ECO:0000313" key="5">
    <source>
        <dbReference type="Proteomes" id="UP000670947"/>
    </source>
</evidence>
<evidence type="ECO:0000259" key="3">
    <source>
        <dbReference type="PROSITE" id="PS50977"/>
    </source>
</evidence>
<feature type="domain" description="HTH tetR-type" evidence="3">
    <location>
        <begin position="13"/>
        <end position="73"/>
    </location>
</feature>
<dbReference type="RefSeq" id="WP_208849067.1">
    <property type="nucleotide sequence ID" value="NZ_JAGGDJ010000016.1"/>
</dbReference>
<evidence type="ECO:0000256" key="2">
    <source>
        <dbReference type="PROSITE-ProRule" id="PRU00335"/>
    </source>
</evidence>
<dbReference type="InterPro" id="IPR050624">
    <property type="entry name" value="HTH-type_Tx_Regulator"/>
</dbReference>
<keyword evidence="1 2" id="KW-0238">DNA-binding</keyword>
<dbReference type="EMBL" id="JAGGDJ010000016">
    <property type="protein sequence ID" value="MBO7746283.1"/>
    <property type="molecule type" value="Genomic_DNA"/>
</dbReference>
<dbReference type="InterPro" id="IPR001647">
    <property type="entry name" value="HTH_TetR"/>
</dbReference>
<evidence type="ECO:0000256" key="1">
    <source>
        <dbReference type="ARBA" id="ARBA00023125"/>
    </source>
</evidence>
<reference evidence="4 5" key="1">
    <citation type="submission" date="2021-03" db="EMBL/GenBank/DDBJ databases">
        <title>Paenibacillus artemisicola MWE-103 whole genome sequence.</title>
        <authorList>
            <person name="Ham Y.J."/>
        </authorList>
    </citation>
    <scope>NUCLEOTIDE SEQUENCE [LARGE SCALE GENOMIC DNA]</scope>
    <source>
        <strain evidence="4 5">MWE-103</strain>
    </source>
</reference>